<organism evidence="1 2">
    <name type="scientific">Medicago truncatula</name>
    <name type="common">Barrel medic</name>
    <name type="synonym">Medicago tribuloides</name>
    <dbReference type="NCBI Taxonomy" id="3880"/>
    <lineage>
        <taxon>Eukaryota</taxon>
        <taxon>Viridiplantae</taxon>
        <taxon>Streptophyta</taxon>
        <taxon>Embryophyta</taxon>
        <taxon>Tracheophyta</taxon>
        <taxon>Spermatophyta</taxon>
        <taxon>Magnoliopsida</taxon>
        <taxon>eudicotyledons</taxon>
        <taxon>Gunneridae</taxon>
        <taxon>Pentapetalae</taxon>
        <taxon>rosids</taxon>
        <taxon>fabids</taxon>
        <taxon>Fabales</taxon>
        <taxon>Fabaceae</taxon>
        <taxon>Papilionoideae</taxon>
        <taxon>50 kb inversion clade</taxon>
        <taxon>NPAAA clade</taxon>
        <taxon>Hologalegina</taxon>
        <taxon>IRL clade</taxon>
        <taxon>Trifolieae</taxon>
        <taxon>Medicago</taxon>
    </lineage>
</organism>
<dbReference type="Gramene" id="rna31520">
    <property type="protein sequence ID" value="RHN56163.1"/>
    <property type="gene ID" value="gene31520"/>
</dbReference>
<dbReference type="AlphaFoldDB" id="A0A396HUG8"/>
<name>A0A396HUG8_MEDTR</name>
<comment type="caution">
    <text evidence="1">The sequence shown here is derived from an EMBL/GenBank/DDBJ whole genome shotgun (WGS) entry which is preliminary data.</text>
</comment>
<reference evidence="2" key="1">
    <citation type="journal article" date="2018" name="Nat. Plants">
        <title>Whole-genome landscape of Medicago truncatula symbiotic genes.</title>
        <authorList>
            <person name="Pecrix Y."/>
            <person name="Staton S.E."/>
            <person name="Sallet E."/>
            <person name="Lelandais-Briere C."/>
            <person name="Moreau S."/>
            <person name="Carrere S."/>
            <person name="Blein T."/>
            <person name="Jardinaud M.F."/>
            <person name="Latrasse D."/>
            <person name="Zouine M."/>
            <person name="Zahm M."/>
            <person name="Kreplak J."/>
            <person name="Mayjonade B."/>
            <person name="Satge C."/>
            <person name="Perez M."/>
            <person name="Cauet S."/>
            <person name="Marande W."/>
            <person name="Chantry-Darmon C."/>
            <person name="Lopez-Roques C."/>
            <person name="Bouchez O."/>
            <person name="Berard A."/>
            <person name="Debelle F."/>
            <person name="Munos S."/>
            <person name="Bendahmane A."/>
            <person name="Berges H."/>
            <person name="Niebel A."/>
            <person name="Buitink J."/>
            <person name="Frugier F."/>
            <person name="Benhamed M."/>
            <person name="Crespi M."/>
            <person name="Gouzy J."/>
            <person name="Gamas P."/>
        </authorList>
    </citation>
    <scope>NUCLEOTIDE SEQUENCE [LARGE SCALE GENOMIC DNA]</scope>
    <source>
        <strain evidence="2">cv. Jemalong A17</strain>
    </source>
</reference>
<gene>
    <name evidence="1" type="ORF">MtrunA17_Chr5g0426471</name>
</gene>
<evidence type="ECO:0000313" key="1">
    <source>
        <dbReference type="EMBL" id="RHN56163.1"/>
    </source>
</evidence>
<protein>
    <submittedName>
        <fullName evidence="1">Uncharacterized protein</fullName>
    </submittedName>
</protein>
<dbReference type="Proteomes" id="UP000265566">
    <property type="component" value="Chromosome 5"/>
</dbReference>
<accession>A0A396HUG8</accession>
<dbReference type="EMBL" id="PSQE01000005">
    <property type="protein sequence ID" value="RHN56163.1"/>
    <property type="molecule type" value="Genomic_DNA"/>
</dbReference>
<proteinExistence type="predicted"/>
<evidence type="ECO:0000313" key="2">
    <source>
        <dbReference type="Proteomes" id="UP000265566"/>
    </source>
</evidence>
<sequence length="45" mass="5082">MREKGKSVCGMIGTNLTRFLTLTRVNSEFFLDPFPNDCCVLIVTN</sequence>